<dbReference type="InterPro" id="IPR046342">
    <property type="entry name" value="CBS_dom_sf"/>
</dbReference>
<dbReference type="PROSITE" id="PS51371">
    <property type="entry name" value="CBS"/>
    <property type="match status" value="1"/>
</dbReference>
<keyword evidence="6 8" id="KW-0472">Membrane</keyword>
<dbReference type="PANTHER" id="PTHR22777">
    <property type="entry name" value="HEMOLYSIN-RELATED"/>
    <property type="match status" value="1"/>
</dbReference>
<gene>
    <name evidence="10" type="ORF">IAC61_00750</name>
</gene>
<keyword evidence="3" id="KW-0677">Repeat</keyword>
<dbReference type="Proteomes" id="UP000823634">
    <property type="component" value="Unassembled WGS sequence"/>
</dbReference>
<evidence type="ECO:0000256" key="2">
    <source>
        <dbReference type="ARBA" id="ARBA00022692"/>
    </source>
</evidence>
<evidence type="ECO:0000256" key="7">
    <source>
        <dbReference type="PROSITE-ProRule" id="PRU00703"/>
    </source>
</evidence>
<feature type="domain" description="CBS" evidence="9">
    <location>
        <begin position="315"/>
        <end position="373"/>
    </location>
</feature>
<evidence type="ECO:0000313" key="11">
    <source>
        <dbReference type="Proteomes" id="UP000823634"/>
    </source>
</evidence>
<evidence type="ECO:0000259" key="9">
    <source>
        <dbReference type="PROSITE" id="PS51371"/>
    </source>
</evidence>
<comment type="subcellular location">
    <subcellularLocation>
        <location evidence="1">Membrane</location>
        <topology evidence="1">Multi-pass membrane protein</topology>
    </subcellularLocation>
</comment>
<accession>A0A9D9DFU4</accession>
<evidence type="ECO:0000256" key="5">
    <source>
        <dbReference type="ARBA" id="ARBA00023122"/>
    </source>
</evidence>
<feature type="transmembrane region" description="Helical" evidence="8">
    <location>
        <begin position="36"/>
        <end position="55"/>
    </location>
</feature>
<feature type="transmembrane region" description="Helical" evidence="8">
    <location>
        <begin position="164"/>
        <end position="185"/>
    </location>
</feature>
<keyword evidence="5 7" id="KW-0129">CBS domain</keyword>
<keyword evidence="4 8" id="KW-1133">Transmembrane helix</keyword>
<evidence type="ECO:0000256" key="8">
    <source>
        <dbReference type="SAM" id="Phobius"/>
    </source>
</evidence>
<protein>
    <submittedName>
        <fullName evidence="10">DUF21 domain-containing protein</fullName>
    </submittedName>
</protein>
<evidence type="ECO:0000256" key="6">
    <source>
        <dbReference type="ARBA" id="ARBA00023136"/>
    </source>
</evidence>
<comment type="caution">
    <text evidence="10">The sequence shown here is derived from an EMBL/GenBank/DDBJ whole genome shotgun (WGS) entry which is preliminary data.</text>
</comment>
<dbReference type="Pfam" id="PF00571">
    <property type="entry name" value="CBS"/>
    <property type="match status" value="1"/>
</dbReference>
<dbReference type="InterPro" id="IPR000644">
    <property type="entry name" value="CBS_dom"/>
</dbReference>
<organism evidence="10 11">
    <name type="scientific">Candidatus Alloenteromonas pullistercoris</name>
    <dbReference type="NCBI Taxonomy" id="2840785"/>
    <lineage>
        <taxon>Bacteria</taxon>
        <taxon>Bacillati</taxon>
        <taxon>Bacillota</taxon>
        <taxon>Bacillota incertae sedis</taxon>
        <taxon>Candidatus Alloenteromonas</taxon>
    </lineage>
</organism>
<dbReference type="SUPFAM" id="SSF54631">
    <property type="entry name" value="CBS-domain pair"/>
    <property type="match status" value="1"/>
</dbReference>
<feature type="transmembrane region" description="Helical" evidence="8">
    <location>
        <begin position="122"/>
        <end position="143"/>
    </location>
</feature>
<dbReference type="EMBL" id="JADINA010000007">
    <property type="protein sequence ID" value="MBO8425833.1"/>
    <property type="molecule type" value="Genomic_DNA"/>
</dbReference>
<dbReference type="InterPro" id="IPR044751">
    <property type="entry name" value="Ion_transp-like_CBS"/>
</dbReference>
<proteinExistence type="predicted"/>
<feature type="transmembrane region" description="Helical" evidence="8">
    <location>
        <begin position="93"/>
        <end position="116"/>
    </location>
</feature>
<dbReference type="InterPro" id="IPR002550">
    <property type="entry name" value="CNNM"/>
</dbReference>
<name>A0A9D9DFU4_9FIRM</name>
<sequence length="383" mass="42679">MNVPLAETLDPDCSSYLPLNILNGADAPLTVYGMPLWGAIVLIAALLLISGLFSASENAFSNCDKYHFKIEADKGKLTSKIIVRLTERFEDTLVAVLVGNNIVQTLMSSISAVIFYEVCTELGFAGLDAILSTVVMGFLVYLISDTCPKILSKAIPNRMAIVLAWPDFLVGILLFPLIFIFRFLLKGVHRIFRIKDENMLTKEDFLERAKEAKNVEDSEETGEKEEETLFEENEQALISKAFVFDSIPVKDVFTKREDISYIEGKSLSIAKVNALLLSSPYSRFPVMGEDGECIGILSSNVYFQEYNKDEHLSILSTLLPPVYVDEEETLDDCFDILNNEQTHMALVKNKEGAITGLVTMDDILSELVGHLDEIPPKRRGKAL</sequence>
<evidence type="ECO:0000256" key="4">
    <source>
        <dbReference type="ARBA" id="ARBA00022989"/>
    </source>
</evidence>
<dbReference type="AlphaFoldDB" id="A0A9D9DFU4"/>
<dbReference type="GO" id="GO:0005886">
    <property type="term" value="C:plasma membrane"/>
    <property type="evidence" value="ECO:0007669"/>
    <property type="project" value="TreeGrafter"/>
</dbReference>
<reference evidence="10" key="1">
    <citation type="submission" date="2020-10" db="EMBL/GenBank/DDBJ databases">
        <authorList>
            <person name="Gilroy R."/>
        </authorList>
    </citation>
    <scope>NUCLEOTIDE SEQUENCE</scope>
    <source>
        <strain evidence="10">17113</strain>
    </source>
</reference>
<dbReference type="Gene3D" id="3.10.580.10">
    <property type="entry name" value="CBS-domain"/>
    <property type="match status" value="1"/>
</dbReference>
<keyword evidence="2 8" id="KW-0812">Transmembrane</keyword>
<dbReference type="CDD" id="cd04590">
    <property type="entry name" value="CBS_pair_CorC_HlyC_assoc"/>
    <property type="match status" value="1"/>
</dbReference>
<evidence type="ECO:0000256" key="1">
    <source>
        <dbReference type="ARBA" id="ARBA00004141"/>
    </source>
</evidence>
<evidence type="ECO:0000256" key="3">
    <source>
        <dbReference type="ARBA" id="ARBA00022737"/>
    </source>
</evidence>
<reference evidence="10" key="2">
    <citation type="journal article" date="2021" name="PeerJ">
        <title>Extensive microbial diversity within the chicken gut microbiome revealed by metagenomics and culture.</title>
        <authorList>
            <person name="Gilroy R."/>
            <person name="Ravi A."/>
            <person name="Getino M."/>
            <person name="Pursley I."/>
            <person name="Horton D.L."/>
            <person name="Alikhan N.F."/>
            <person name="Baker D."/>
            <person name="Gharbi K."/>
            <person name="Hall N."/>
            <person name="Watson M."/>
            <person name="Adriaenssens E.M."/>
            <person name="Foster-Nyarko E."/>
            <person name="Jarju S."/>
            <person name="Secka A."/>
            <person name="Antonio M."/>
            <person name="Oren A."/>
            <person name="Chaudhuri R.R."/>
            <person name="La Ragione R."/>
            <person name="Hildebrand F."/>
            <person name="Pallen M.J."/>
        </authorList>
    </citation>
    <scope>NUCLEOTIDE SEQUENCE</scope>
    <source>
        <strain evidence="10">17113</strain>
    </source>
</reference>
<dbReference type="PANTHER" id="PTHR22777:SF17">
    <property type="entry name" value="UPF0053 PROTEIN SLL0260"/>
    <property type="match status" value="1"/>
</dbReference>
<evidence type="ECO:0000313" key="10">
    <source>
        <dbReference type="EMBL" id="MBO8425833.1"/>
    </source>
</evidence>
<dbReference type="Pfam" id="PF01595">
    <property type="entry name" value="CNNM"/>
    <property type="match status" value="1"/>
</dbReference>